<dbReference type="Gene3D" id="3.50.50.60">
    <property type="entry name" value="FAD/NAD(P)-binding domain"/>
    <property type="match status" value="2"/>
</dbReference>
<dbReference type="GO" id="GO:0005737">
    <property type="term" value="C:cytoplasm"/>
    <property type="evidence" value="ECO:0007669"/>
    <property type="project" value="TreeGrafter"/>
</dbReference>
<sequence length="390" mass="40503">MNELERVVVVGASLAGTTVVDTLRRLGYAGSVTLIGAERHPAYNRPALSKGVVAGTDGLDDIVLPPPSGEVDQLIGTPAVALHADRKEVVLAGGDRIRYDGLVIATGARARRLADLGAADPGVQETTFRDLDDAHRLSALLATRPHVVIVGAGILGMELASACVDRGATVTVVDRQPPLLGQLGPYLADLLITAAARRRVRFAHHPGGVRLRGTSGPPAVELADGRRFAGDHVLSAVGCAAETGWLASSGLAGAHGLVVDTRCRVAPGIVAAGDVVAFPSAAGPRRTPWWHSALEQARTAARALLHGDDAPPLTPSPYFWTDQFGMRVRVAGLLPAAGRPAVVDGSLPDDEPWAGSALLRWPGRGVAAAVNRRIPIGRLRALAQLEPAGT</sequence>
<feature type="domain" description="FAD/NAD(P)-binding" evidence="5">
    <location>
        <begin position="6"/>
        <end position="297"/>
    </location>
</feature>
<dbReference type="OrthoDB" id="1145at2"/>
<evidence type="ECO:0000256" key="3">
    <source>
        <dbReference type="ARBA" id="ARBA00022827"/>
    </source>
</evidence>
<organism evidence="6 7">
    <name type="scientific">Pseudonocardia cypriaca</name>
    <dbReference type="NCBI Taxonomy" id="882449"/>
    <lineage>
        <taxon>Bacteria</taxon>
        <taxon>Bacillati</taxon>
        <taxon>Actinomycetota</taxon>
        <taxon>Actinomycetes</taxon>
        <taxon>Pseudonocardiales</taxon>
        <taxon>Pseudonocardiaceae</taxon>
        <taxon>Pseudonocardia</taxon>
    </lineage>
</organism>
<dbReference type="EMBL" id="VFPH01000001">
    <property type="protein sequence ID" value="TQM43843.1"/>
    <property type="molecule type" value="Genomic_DNA"/>
</dbReference>
<name>A0A543GCM7_9PSEU</name>
<dbReference type="InterPro" id="IPR036188">
    <property type="entry name" value="FAD/NAD-bd_sf"/>
</dbReference>
<gene>
    <name evidence="6" type="ORF">FB388_1195</name>
</gene>
<comment type="cofactor">
    <cofactor evidence="1">
        <name>FAD</name>
        <dbReference type="ChEBI" id="CHEBI:57692"/>
    </cofactor>
</comment>
<dbReference type="PRINTS" id="PR00411">
    <property type="entry name" value="PNDRDTASEI"/>
</dbReference>
<dbReference type="InterPro" id="IPR016156">
    <property type="entry name" value="FAD/NAD-linked_Rdtase_dimer_sf"/>
</dbReference>
<proteinExistence type="predicted"/>
<accession>A0A543GCM7</accession>
<dbReference type="PANTHER" id="PTHR43557:SF2">
    <property type="entry name" value="RIESKE DOMAIN-CONTAINING PROTEIN-RELATED"/>
    <property type="match status" value="1"/>
</dbReference>
<dbReference type="GO" id="GO:0016651">
    <property type="term" value="F:oxidoreductase activity, acting on NAD(P)H"/>
    <property type="evidence" value="ECO:0007669"/>
    <property type="project" value="TreeGrafter"/>
</dbReference>
<dbReference type="Gene3D" id="3.30.390.30">
    <property type="match status" value="1"/>
</dbReference>
<keyword evidence="3" id="KW-0274">FAD</keyword>
<dbReference type="Proteomes" id="UP000319818">
    <property type="component" value="Unassembled WGS sequence"/>
</dbReference>
<evidence type="ECO:0000259" key="5">
    <source>
        <dbReference type="Pfam" id="PF07992"/>
    </source>
</evidence>
<evidence type="ECO:0000313" key="6">
    <source>
        <dbReference type="EMBL" id="TQM43843.1"/>
    </source>
</evidence>
<evidence type="ECO:0000256" key="2">
    <source>
        <dbReference type="ARBA" id="ARBA00022630"/>
    </source>
</evidence>
<dbReference type="RefSeq" id="WP_142097951.1">
    <property type="nucleotide sequence ID" value="NZ_VFPH01000001.1"/>
</dbReference>
<evidence type="ECO:0000256" key="4">
    <source>
        <dbReference type="ARBA" id="ARBA00023002"/>
    </source>
</evidence>
<dbReference type="InterPro" id="IPR023753">
    <property type="entry name" value="FAD/NAD-binding_dom"/>
</dbReference>
<evidence type="ECO:0000256" key="1">
    <source>
        <dbReference type="ARBA" id="ARBA00001974"/>
    </source>
</evidence>
<comment type="caution">
    <text evidence="6">The sequence shown here is derived from an EMBL/GenBank/DDBJ whole genome shotgun (WGS) entry which is preliminary data.</text>
</comment>
<keyword evidence="4" id="KW-0560">Oxidoreductase</keyword>
<dbReference type="SUPFAM" id="SSF51905">
    <property type="entry name" value="FAD/NAD(P)-binding domain"/>
    <property type="match status" value="2"/>
</dbReference>
<keyword evidence="2" id="KW-0285">Flavoprotein</keyword>
<dbReference type="AlphaFoldDB" id="A0A543GCM7"/>
<dbReference type="Pfam" id="PF07992">
    <property type="entry name" value="Pyr_redox_2"/>
    <property type="match status" value="1"/>
</dbReference>
<dbReference type="PANTHER" id="PTHR43557">
    <property type="entry name" value="APOPTOSIS-INDUCING FACTOR 1"/>
    <property type="match status" value="1"/>
</dbReference>
<dbReference type="InterPro" id="IPR050446">
    <property type="entry name" value="FAD-oxidoreductase/Apoptosis"/>
</dbReference>
<dbReference type="PRINTS" id="PR00368">
    <property type="entry name" value="FADPNR"/>
</dbReference>
<protein>
    <submittedName>
        <fullName evidence="6">Pyridine nucleotide-disulfide oxidoreductase</fullName>
    </submittedName>
</protein>
<dbReference type="SUPFAM" id="SSF55424">
    <property type="entry name" value="FAD/NAD-linked reductases, dimerisation (C-terminal) domain"/>
    <property type="match status" value="1"/>
</dbReference>
<evidence type="ECO:0000313" key="7">
    <source>
        <dbReference type="Proteomes" id="UP000319818"/>
    </source>
</evidence>
<keyword evidence="7" id="KW-1185">Reference proteome</keyword>
<reference evidence="6 7" key="1">
    <citation type="submission" date="2019-06" db="EMBL/GenBank/DDBJ databases">
        <title>Sequencing the genomes of 1000 actinobacteria strains.</title>
        <authorList>
            <person name="Klenk H.-P."/>
        </authorList>
    </citation>
    <scope>NUCLEOTIDE SEQUENCE [LARGE SCALE GENOMIC DNA]</scope>
    <source>
        <strain evidence="6 7">DSM 45511</strain>
    </source>
</reference>